<protein>
    <recommendedName>
        <fullName evidence="2">NADP-dependent oxidoreductase domain-containing protein</fullName>
    </recommendedName>
</protein>
<dbReference type="AlphaFoldDB" id="A0A284QKH3"/>
<evidence type="ECO:0000313" key="4">
    <source>
        <dbReference type="Proteomes" id="UP000219338"/>
    </source>
</evidence>
<dbReference type="InterPro" id="IPR050523">
    <property type="entry name" value="AKR_Detox_Biosynth"/>
</dbReference>
<keyword evidence="4" id="KW-1185">Reference proteome</keyword>
<evidence type="ECO:0000259" key="2">
    <source>
        <dbReference type="Pfam" id="PF00248"/>
    </source>
</evidence>
<organism evidence="3 4">
    <name type="scientific">Armillaria ostoyae</name>
    <name type="common">Armillaria root rot fungus</name>
    <dbReference type="NCBI Taxonomy" id="47428"/>
    <lineage>
        <taxon>Eukaryota</taxon>
        <taxon>Fungi</taxon>
        <taxon>Dikarya</taxon>
        <taxon>Basidiomycota</taxon>
        <taxon>Agaricomycotina</taxon>
        <taxon>Agaricomycetes</taxon>
        <taxon>Agaricomycetidae</taxon>
        <taxon>Agaricales</taxon>
        <taxon>Marasmiineae</taxon>
        <taxon>Physalacriaceae</taxon>
        <taxon>Armillaria</taxon>
    </lineage>
</organism>
<dbReference type="OMA" id="LMTRWAE"/>
<dbReference type="EMBL" id="FUEG01000001">
    <property type="protein sequence ID" value="SJK96986.1"/>
    <property type="molecule type" value="Genomic_DNA"/>
</dbReference>
<dbReference type="PANTHER" id="PTHR43364:SF4">
    <property type="entry name" value="NAD(P)-LINKED OXIDOREDUCTASE SUPERFAMILY PROTEIN"/>
    <property type="match status" value="1"/>
</dbReference>
<gene>
    <name evidence="3" type="ORF">ARMOST_00235</name>
</gene>
<dbReference type="GO" id="GO:0016491">
    <property type="term" value="F:oxidoreductase activity"/>
    <property type="evidence" value="ECO:0007669"/>
    <property type="project" value="UniProtKB-KW"/>
</dbReference>
<dbReference type="InterPro" id="IPR023210">
    <property type="entry name" value="NADP_OxRdtase_dom"/>
</dbReference>
<dbReference type="InterPro" id="IPR036812">
    <property type="entry name" value="NAD(P)_OxRdtase_dom_sf"/>
</dbReference>
<dbReference type="Gene3D" id="3.20.20.100">
    <property type="entry name" value="NADP-dependent oxidoreductase domain"/>
    <property type="match status" value="1"/>
</dbReference>
<dbReference type="STRING" id="47428.A0A284QKH3"/>
<name>A0A284QKH3_ARMOS</name>
<evidence type="ECO:0000256" key="1">
    <source>
        <dbReference type="ARBA" id="ARBA00023002"/>
    </source>
</evidence>
<reference evidence="4" key="1">
    <citation type="journal article" date="2017" name="Nat. Ecol. Evol.">
        <title>Genome expansion and lineage-specific genetic innovations in the forest pathogenic fungi Armillaria.</title>
        <authorList>
            <person name="Sipos G."/>
            <person name="Prasanna A.N."/>
            <person name="Walter M.C."/>
            <person name="O'Connor E."/>
            <person name="Balint B."/>
            <person name="Krizsan K."/>
            <person name="Kiss B."/>
            <person name="Hess J."/>
            <person name="Varga T."/>
            <person name="Slot J."/>
            <person name="Riley R."/>
            <person name="Boka B."/>
            <person name="Rigling D."/>
            <person name="Barry K."/>
            <person name="Lee J."/>
            <person name="Mihaltcheva S."/>
            <person name="LaButti K."/>
            <person name="Lipzen A."/>
            <person name="Waldron R."/>
            <person name="Moloney N.M."/>
            <person name="Sperisen C."/>
            <person name="Kredics L."/>
            <person name="Vagvoelgyi C."/>
            <person name="Patrignani A."/>
            <person name="Fitzpatrick D."/>
            <person name="Nagy I."/>
            <person name="Doyle S."/>
            <person name="Anderson J.B."/>
            <person name="Grigoriev I.V."/>
            <person name="Gueldener U."/>
            <person name="Muensterkoetter M."/>
            <person name="Nagy L.G."/>
        </authorList>
    </citation>
    <scope>NUCLEOTIDE SEQUENCE [LARGE SCALE GENOMIC DNA]</scope>
    <source>
        <strain evidence="4">C18/9</strain>
    </source>
</reference>
<dbReference type="OrthoDB" id="48988at2759"/>
<dbReference type="Pfam" id="PF00248">
    <property type="entry name" value="Aldo_ket_red"/>
    <property type="match status" value="1"/>
</dbReference>
<dbReference type="Proteomes" id="UP000219338">
    <property type="component" value="Unassembled WGS sequence"/>
</dbReference>
<dbReference type="SUPFAM" id="SSF51430">
    <property type="entry name" value="NAD(P)-linked oxidoreductase"/>
    <property type="match status" value="1"/>
</dbReference>
<sequence>MHEHLDGKETEYADTHRYVNQYGLSRKHIFDSVKKSLERLQLDYIDVLHCQEYDTSTPIHETVRVFVKARDRYLDDADLTSQSGAALRAQMKALHDVVQLGWVRYVGMSNCRAWQFHVMQNYAVVNHLTPFISMQNDYNLLYREDENEMLPTLKYFGVESIPWTSLARGAMVMTLDQQFALPYDGRIPGGRKDWHNTIITRVEEIALERNATMTQVAIAWSLGKECVRALVINAPATDQLLNALGGMDLVLTAGEIQYLEEPYNSQNLRH</sequence>
<proteinExistence type="predicted"/>
<accession>A0A284QKH3</accession>
<feature type="domain" description="NADP-dependent oxidoreductase" evidence="2">
    <location>
        <begin position="19"/>
        <end position="261"/>
    </location>
</feature>
<keyword evidence="1" id="KW-0560">Oxidoreductase</keyword>
<evidence type="ECO:0000313" key="3">
    <source>
        <dbReference type="EMBL" id="SJK96986.1"/>
    </source>
</evidence>
<dbReference type="PANTHER" id="PTHR43364">
    <property type="entry name" value="NADH-SPECIFIC METHYLGLYOXAL REDUCTASE-RELATED"/>
    <property type="match status" value="1"/>
</dbReference>